<dbReference type="InterPro" id="IPR009671">
    <property type="entry name" value="RraB_dom"/>
</dbReference>
<reference evidence="3" key="1">
    <citation type="submission" date="2017-05" db="EMBL/GenBank/DDBJ databases">
        <authorList>
            <person name="Barney B.M."/>
        </authorList>
    </citation>
    <scope>NUCLEOTIDE SEQUENCE [LARGE SCALE GENOMIC DNA]</scope>
    <source>
        <strain evidence="3">PSBB022</strain>
    </source>
</reference>
<name>A0A266QA36_9GAMM</name>
<sequence length="115" mass="12882">MSKVIAALLDTSYQDTQLLISNDEKGDNFSEFRAVDFTLYAKTREKGELAAGFINDNNYGKAIYEDVENNHRIKVVINMPTTQNILCSVSGLMTCLAALYDLQYDGWGCVLQTNE</sequence>
<evidence type="ECO:0000313" key="3">
    <source>
        <dbReference type="Proteomes" id="UP000216101"/>
    </source>
</evidence>
<dbReference type="RefSeq" id="WP_094984139.1">
    <property type="nucleotide sequence ID" value="NZ_NHNI01000001.1"/>
</dbReference>
<accession>A0A266QA36</accession>
<proteinExistence type="predicted"/>
<dbReference type="EMBL" id="NHNI01000001">
    <property type="protein sequence ID" value="OZY86486.1"/>
    <property type="molecule type" value="Genomic_DNA"/>
</dbReference>
<protein>
    <recommendedName>
        <fullName evidence="1">Regulator of ribonuclease activity B domain-containing protein</fullName>
    </recommendedName>
</protein>
<evidence type="ECO:0000259" key="1">
    <source>
        <dbReference type="Pfam" id="PF06877"/>
    </source>
</evidence>
<comment type="caution">
    <text evidence="2">The sequence shown here is derived from an EMBL/GenBank/DDBJ whole genome shotgun (WGS) entry which is preliminary data.</text>
</comment>
<dbReference type="AlphaFoldDB" id="A0A266QA36"/>
<evidence type="ECO:0000313" key="2">
    <source>
        <dbReference type="EMBL" id="OZY86486.1"/>
    </source>
</evidence>
<dbReference type="Gene3D" id="3.30.70.970">
    <property type="entry name" value="RraB-like"/>
    <property type="match status" value="1"/>
</dbReference>
<dbReference type="Pfam" id="PF06877">
    <property type="entry name" value="RraB"/>
    <property type="match status" value="1"/>
</dbReference>
<dbReference type="InterPro" id="IPR036701">
    <property type="entry name" value="RraB-like_sf"/>
</dbReference>
<feature type="domain" description="Regulator of ribonuclease activity B" evidence="1">
    <location>
        <begin position="16"/>
        <end position="109"/>
    </location>
</feature>
<dbReference type="SUPFAM" id="SSF89946">
    <property type="entry name" value="Hypothetical protein VC0424"/>
    <property type="match status" value="1"/>
</dbReference>
<dbReference type="Proteomes" id="UP000216101">
    <property type="component" value="Unassembled WGS sequence"/>
</dbReference>
<organism evidence="2 3">
    <name type="scientific">Cellvibrio mixtus</name>
    <dbReference type="NCBI Taxonomy" id="39650"/>
    <lineage>
        <taxon>Bacteria</taxon>
        <taxon>Pseudomonadati</taxon>
        <taxon>Pseudomonadota</taxon>
        <taxon>Gammaproteobacteria</taxon>
        <taxon>Cellvibrionales</taxon>
        <taxon>Cellvibrionaceae</taxon>
        <taxon>Cellvibrio</taxon>
    </lineage>
</organism>
<keyword evidence="3" id="KW-1185">Reference proteome</keyword>
<gene>
    <name evidence="2" type="ORF">CBP51_05530</name>
</gene>